<evidence type="ECO:0000313" key="2">
    <source>
        <dbReference type="EMBL" id="CAG8777428.1"/>
    </source>
</evidence>
<sequence>LINVVYWDNIIKSIEVSEMRHERSFMFLNNIDNRSCIVRISLNVIKVFNCIIVIVTVIGSISLRILSIHDH</sequence>
<protein>
    <submittedName>
        <fullName evidence="2">14934_t:CDS:1</fullName>
    </submittedName>
</protein>
<proteinExistence type="predicted"/>
<dbReference type="EMBL" id="CAJVPQ010030766">
    <property type="protein sequence ID" value="CAG8777428.1"/>
    <property type="molecule type" value="Genomic_DNA"/>
</dbReference>
<organism evidence="2 3">
    <name type="scientific">Funneliformis caledonium</name>
    <dbReference type="NCBI Taxonomy" id="1117310"/>
    <lineage>
        <taxon>Eukaryota</taxon>
        <taxon>Fungi</taxon>
        <taxon>Fungi incertae sedis</taxon>
        <taxon>Mucoromycota</taxon>
        <taxon>Glomeromycotina</taxon>
        <taxon>Glomeromycetes</taxon>
        <taxon>Glomerales</taxon>
        <taxon>Glomeraceae</taxon>
        <taxon>Funneliformis</taxon>
    </lineage>
</organism>
<dbReference type="AlphaFoldDB" id="A0A9N9JEB0"/>
<keyword evidence="1" id="KW-0472">Membrane</keyword>
<dbReference type="Proteomes" id="UP000789570">
    <property type="component" value="Unassembled WGS sequence"/>
</dbReference>
<feature type="non-terminal residue" evidence="2">
    <location>
        <position position="1"/>
    </location>
</feature>
<comment type="caution">
    <text evidence="2">The sequence shown here is derived from an EMBL/GenBank/DDBJ whole genome shotgun (WGS) entry which is preliminary data.</text>
</comment>
<reference evidence="2" key="1">
    <citation type="submission" date="2021-06" db="EMBL/GenBank/DDBJ databases">
        <authorList>
            <person name="Kallberg Y."/>
            <person name="Tangrot J."/>
            <person name="Rosling A."/>
        </authorList>
    </citation>
    <scope>NUCLEOTIDE SEQUENCE</scope>
    <source>
        <strain evidence="2">UK204</strain>
    </source>
</reference>
<name>A0A9N9JEB0_9GLOM</name>
<keyword evidence="1" id="KW-0812">Transmembrane</keyword>
<evidence type="ECO:0000256" key="1">
    <source>
        <dbReference type="SAM" id="Phobius"/>
    </source>
</evidence>
<feature type="transmembrane region" description="Helical" evidence="1">
    <location>
        <begin position="47"/>
        <end position="66"/>
    </location>
</feature>
<keyword evidence="1" id="KW-1133">Transmembrane helix</keyword>
<accession>A0A9N9JEB0</accession>
<evidence type="ECO:0000313" key="3">
    <source>
        <dbReference type="Proteomes" id="UP000789570"/>
    </source>
</evidence>
<gene>
    <name evidence="2" type="ORF">FCALED_LOCUS17910</name>
</gene>
<keyword evidence="3" id="KW-1185">Reference proteome</keyword>